<feature type="transmembrane region" description="Helical" evidence="1">
    <location>
        <begin position="240"/>
        <end position="259"/>
    </location>
</feature>
<sequence>MGNEASTPRSGVEYQVIGAGLSRTGTASFSEALRIILDGPVYHGGTQITLGKPVEIKSWIKIIDYWPPNNENDRKLVYSMIRDRLDGYVASTDSPTNFCTRELMEVYPNAKVICTIRDPDGWVKSMEGVSNSSTMWFLRVILFPLPGMRHFVDYINGLRKQFEYLYGEHEPVTTKSYNRHIEWLKEIVPADRLIFFDVKDGWGPLCKALGKDVPEGVPFPRINDSEAIDRFAKHIVKRGMLQWLVVFATLGLALVPFMFV</sequence>
<organism evidence="2 3">
    <name type="scientific">Lophiostoma macrostomum CBS 122681</name>
    <dbReference type="NCBI Taxonomy" id="1314788"/>
    <lineage>
        <taxon>Eukaryota</taxon>
        <taxon>Fungi</taxon>
        <taxon>Dikarya</taxon>
        <taxon>Ascomycota</taxon>
        <taxon>Pezizomycotina</taxon>
        <taxon>Dothideomycetes</taxon>
        <taxon>Pleosporomycetidae</taxon>
        <taxon>Pleosporales</taxon>
        <taxon>Lophiostomataceae</taxon>
        <taxon>Lophiostoma</taxon>
    </lineage>
</organism>
<accession>A0A6A6SN16</accession>
<dbReference type="Gene3D" id="3.40.50.300">
    <property type="entry name" value="P-loop containing nucleotide triphosphate hydrolases"/>
    <property type="match status" value="1"/>
</dbReference>
<name>A0A6A6SN16_9PLEO</name>
<keyword evidence="1" id="KW-1133">Transmembrane helix</keyword>
<proteinExistence type="predicted"/>
<dbReference type="Pfam" id="PF17784">
    <property type="entry name" value="Sulfotransfer_4"/>
    <property type="match status" value="1"/>
</dbReference>
<dbReference type="PANTHER" id="PTHR36978">
    <property type="entry name" value="P-LOOP CONTAINING NUCLEOTIDE TRIPHOSPHATE HYDROLASE"/>
    <property type="match status" value="1"/>
</dbReference>
<dbReference type="PANTHER" id="PTHR36978:SF3">
    <property type="entry name" value="P-LOOP CONTAINING NUCLEOSIDE TRIPHOSPHATE HYDROLASE PROTEIN"/>
    <property type="match status" value="1"/>
</dbReference>
<dbReference type="AlphaFoldDB" id="A0A6A6SN16"/>
<gene>
    <name evidence="2" type="ORF">K491DRAFT_722611</name>
</gene>
<reference evidence="2" key="1">
    <citation type="journal article" date="2020" name="Stud. Mycol.">
        <title>101 Dothideomycetes genomes: a test case for predicting lifestyles and emergence of pathogens.</title>
        <authorList>
            <person name="Haridas S."/>
            <person name="Albert R."/>
            <person name="Binder M."/>
            <person name="Bloem J."/>
            <person name="Labutti K."/>
            <person name="Salamov A."/>
            <person name="Andreopoulos B."/>
            <person name="Baker S."/>
            <person name="Barry K."/>
            <person name="Bills G."/>
            <person name="Bluhm B."/>
            <person name="Cannon C."/>
            <person name="Castanera R."/>
            <person name="Culley D."/>
            <person name="Daum C."/>
            <person name="Ezra D."/>
            <person name="Gonzalez J."/>
            <person name="Henrissat B."/>
            <person name="Kuo A."/>
            <person name="Liang C."/>
            <person name="Lipzen A."/>
            <person name="Lutzoni F."/>
            <person name="Magnuson J."/>
            <person name="Mondo S."/>
            <person name="Nolan M."/>
            <person name="Ohm R."/>
            <person name="Pangilinan J."/>
            <person name="Park H.-J."/>
            <person name="Ramirez L."/>
            <person name="Alfaro M."/>
            <person name="Sun H."/>
            <person name="Tritt A."/>
            <person name="Yoshinaga Y."/>
            <person name="Zwiers L.-H."/>
            <person name="Turgeon B."/>
            <person name="Goodwin S."/>
            <person name="Spatafora J."/>
            <person name="Crous P."/>
            <person name="Grigoriev I."/>
        </authorList>
    </citation>
    <scope>NUCLEOTIDE SEQUENCE</scope>
    <source>
        <strain evidence="2">CBS 122681</strain>
    </source>
</reference>
<dbReference type="InterPro" id="IPR027417">
    <property type="entry name" value="P-loop_NTPase"/>
</dbReference>
<evidence type="ECO:0000313" key="3">
    <source>
        <dbReference type="Proteomes" id="UP000799324"/>
    </source>
</evidence>
<keyword evidence="1" id="KW-0812">Transmembrane</keyword>
<keyword evidence="1" id="KW-0472">Membrane</keyword>
<dbReference type="Proteomes" id="UP000799324">
    <property type="component" value="Unassembled WGS sequence"/>
</dbReference>
<dbReference type="EMBL" id="MU004541">
    <property type="protein sequence ID" value="KAF2648401.1"/>
    <property type="molecule type" value="Genomic_DNA"/>
</dbReference>
<dbReference type="InterPro" id="IPR040632">
    <property type="entry name" value="Sulfotransfer_4"/>
</dbReference>
<keyword evidence="3" id="KW-1185">Reference proteome</keyword>
<dbReference type="SUPFAM" id="SSF52540">
    <property type="entry name" value="P-loop containing nucleoside triphosphate hydrolases"/>
    <property type="match status" value="1"/>
</dbReference>
<protein>
    <submittedName>
        <fullName evidence="2">NAD dependent epimerase/dehydratase</fullName>
    </submittedName>
</protein>
<dbReference type="OrthoDB" id="408152at2759"/>
<evidence type="ECO:0000313" key="2">
    <source>
        <dbReference type="EMBL" id="KAF2648401.1"/>
    </source>
</evidence>
<evidence type="ECO:0000256" key="1">
    <source>
        <dbReference type="SAM" id="Phobius"/>
    </source>
</evidence>